<proteinExistence type="inferred from homology"/>
<evidence type="ECO:0000256" key="8">
    <source>
        <dbReference type="ARBA" id="ARBA00023288"/>
    </source>
</evidence>
<evidence type="ECO:0000256" key="5">
    <source>
        <dbReference type="ARBA" id="ARBA00022729"/>
    </source>
</evidence>
<evidence type="ECO:0000256" key="3">
    <source>
        <dbReference type="ARBA" id="ARBA00022475"/>
    </source>
</evidence>
<organism evidence="11 12">
    <name type="scientific">Hibiscus sabdariffa</name>
    <name type="common">roselle</name>
    <dbReference type="NCBI Taxonomy" id="183260"/>
    <lineage>
        <taxon>Eukaryota</taxon>
        <taxon>Viridiplantae</taxon>
        <taxon>Streptophyta</taxon>
        <taxon>Embryophyta</taxon>
        <taxon>Tracheophyta</taxon>
        <taxon>Spermatophyta</taxon>
        <taxon>Magnoliopsida</taxon>
        <taxon>eudicotyledons</taxon>
        <taxon>Gunneridae</taxon>
        <taxon>Pentapetalae</taxon>
        <taxon>rosids</taxon>
        <taxon>malvids</taxon>
        <taxon>Malvales</taxon>
        <taxon>Malvaceae</taxon>
        <taxon>Malvoideae</taxon>
        <taxon>Hibiscus</taxon>
    </lineage>
</organism>
<reference evidence="11 12" key="1">
    <citation type="journal article" date="2024" name="G3 (Bethesda)">
        <title>Genome assembly of Hibiscus sabdariffa L. provides insights into metabolisms of medicinal natural products.</title>
        <authorList>
            <person name="Kim T."/>
        </authorList>
    </citation>
    <scope>NUCLEOTIDE SEQUENCE [LARGE SCALE GENOMIC DNA]</scope>
    <source>
        <strain evidence="11">TK-2024</strain>
        <tissue evidence="11">Old leaves</tissue>
    </source>
</reference>
<evidence type="ECO:0000313" key="11">
    <source>
        <dbReference type="EMBL" id="KAK8987738.1"/>
    </source>
</evidence>
<keyword evidence="8" id="KW-0449">Lipoprotein</keyword>
<feature type="domain" description="Bifunctional inhibitor/plant lipid transfer protein/seed storage helical" evidence="10">
    <location>
        <begin position="46"/>
        <end position="128"/>
    </location>
</feature>
<dbReference type="EMBL" id="JBBPBN010000060">
    <property type="protein sequence ID" value="KAK8987738.1"/>
    <property type="molecule type" value="Genomic_DNA"/>
</dbReference>
<dbReference type="CDD" id="cd00010">
    <property type="entry name" value="AAI_LTSS"/>
    <property type="match status" value="1"/>
</dbReference>
<sequence>MTFFSEEMGKEERRVKGSVVSAVTAITFLACIVGAAADDSGLANQCGKDFQSVMSCLNFAQGKADKPSTECCSAVSGVQEKEPKCLCYILQQSQTSGAQSLKSLGVQQAKLFQLPSACQLKNASVSDCPKLLGLAPNSPDAAIFTNSTSTKVTPATPTSASQNGDDKSGAAKLETARFIGSVLLVASAVFFYARPEGIAQLF</sequence>
<comment type="caution">
    <text evidence="11">The sequence shown here is derived from an EMBL/GenBank/DDBJ whole genome shotgun (WGS) entry which is preliminary data.</text>
</comment>
<dbReference type="Proteomes" id="UP001396334">
    <property type="component" value="Unassembled WGS sequence"/>
</dbReference>
<evidence type="ECO:0000256" key="7">
    <source>
        <dbReference type="ARBA" id="ARBA00023180"/>
    </source>
</evidence>
<dbReference type="InterPro" id="IPR016140">
    <property type="entry name" value="Bifunc_inhib/LTP/seed_store"/>
</dbReference>
<gene>
    <name evidence="11" type="ORF">V6N11_027481</name>
</gene>
<evidence type="ECO:0000256" key="4">
    <source>
        <dbReference type="ARBA" id="ARBA00022622"/>
    </source>
</evidence>
<evidence type="ECO:0000259" key="10">
    <source>
        <dbReference type="SMART" id="SM00499"/>
    </source>
</evidence>
<evidence type="ECO:0000256" key="1">
    <source>
        <dbReference type="ARBA" id="ARBA00004609"/>
    </source>
</evidence>
<feature type="region of interest" description="Disordered" evidence="9">
    <location>
        <begin position="148"/>
        <end position="168"/>
    </location>
</feature>
<keyword evidence="12" id="KW-1185">Reference proteome</keyword>
<dbReference type="SUPFAM" id="SSF47699">
    <property type="entry name" value="Bifunctional inhibitor/lipid-transfer protein/seed storage 2S albumin"/>
    <property type="match status" value="1"/>
</dbReference>
<keyword evidence="7" id="KW-0325">Glycoprotein</keyword>
<dbReference type="SMART" id="SM00499">
    <property type="entry name" value="AAI"/>
    <property type="match status" value="1"/>
</dbReference>
<keyword evidence="3" id="KW-1003">Cell membrane</keyword>
<keyword evidence="5" id="KW-0732">Signal</keyword>
<feature type="compositionally biased region" description="Polar residues" evidence="9">
    <location>
        <begin position="148"/>
        <end position="163"/>
    </location>
</feature>
<dbReference type="Pfam" id="PF14368">
    <property type="entry name" value="LTP_2"/>
    <property type="match status" value="1"/>
</dbReference>
<comment type="subcellular location">
    <subcellularLocation>
        <location evidence="1">Cell membrane</location>
        <topology evidence="1">Lipid-anchor</topology>
        <topology evidence="1">GPI-anchor</topology>
    </subcellularLocation>
</comment>
<keyword evidence="4" id="KW-0472">Membrane</keyword>
<protein>
    <recommendedName>
        <fullName evidence="10">Bifunctional inhibitor/plant lipid transfer protein/seed storage helical domain-containing protein</fullName>
    </recommendedName>
</protein>
<evidence type="ECO:0000256" key="6">
    <source>
        <dbReference type="ARBA" id="ARBA00023157"/>
    </source>
</evidence>
<keyword evidence="6" id="KW-1015">Disulfide bond</keyword>
<accession>A0ABR2PHG9</accession>
<dbReference type="InterPro" id="IPR043325">
    <property type="entry name" value="LTSS"/>
</dbReference>
<evidence type="ECO:0000256" key="9">
    <source>
        <dbReference type="SAM" id="MobiDB-lite"/>
    </source>
</evidence>
<dbReference type="Gene3D" id="1.10.110.10">
    <property type="entry name" value="Plant lipid-transfer and hydrophobic proteins"/>
    <property type="match status" value="1"/>
</dbReference>
<name>A0ABR2PHG9_9ROSI</name>
<evidence type="ECO:0000256" key="2">
    <source>
        <dbReference type="ARBA" id="ARBA00009748"/>
    </source>
</evidence>
<comment type="similarity">
    <text evidence="2">Belongs to the plant LTP family.</text>
</comment>
<evidence type="ECO:0000313" key="12">
    <source>
        <dbReference type="Proteomes" id="UP001396334"/>
    </source>
</evidence>
<dbReference type="PANTHER" id="PTHR33044">
    <property type="entry name" value="BIFUNCTIONAL INHIBITOR/LIPID-TRANSFER PROTEIN/SEED STORAGE 2S ALBUMIN SUPERFAMILY PROTEIN-RELATED"/>
    <property type="match status" value="1"/>
</dbReference>
<keyword evidence="4" id="KW-0336">GPI-anchor</keyword>
<dbReference type="InterPro" id="IPR036312">
    <property type="entry name" value="Bifun_inhib/LTP/seed_sf"/>
</dbReference>